<reference evidence="1" key="1">
    <citation type="submission" date="2022-08" db="EMBL/GenBank/DDBJ databases">
        <title>Genome Sequence of Pycnoporus sanguineus.</title>
        <authorList>
            <person name="Buettner E."/>
        </authorList>
    </citation>
    <scope>NUCLEOTIDE SEQUENCE</scope>
    <source>
        <strain evidence="1">CG-C14</strain>
    </source>
</reference>
<dbReference type="Proteomes" id="UP001144978">
    <property type="component" value="Unassembled WGS sequence"/>
</dbReference>
<accession>A0ACC1P747</accession>
<keyword evidence="2" id="KW-1185">Reference proteome</keyword>
<comment type="caution">
    <text evidence="1">The sequence shown here is derived from an EMBL/GenBank/DDBJ whole genome shotgun (WGS) entry which is preliminary data.</text>
</comment>
<proteinExistence type="predicted"/>
<sequence>MAPKPKTMDKALQQELDTFREQVAAEAEKVIFEVFPQKILDLQKLIDSTAQSTSPFNLSQAAHFTDVTVYSAPTSSPEPEAKKRKLDSGESVNGIAAPSDTTHAKNPGKMVSNKHTVDLHEQLKREFEILANLCDKVKLWINLSMPKIEDGNNFGVQIQEDSPLAKRLHTTSVTLPGKITITRSAKLCSKILKYPHLEDYALALKEHDEKVLYVSHQNLFDLRNVYAVLTDILHKNIEKLRTPKANNSTTLY</sequence>
<evidence type="ECO:0000313" key="1">
    <source>
        <dbReference type="EMBL" id="KAJ2986932.1"/>
    </source>
</evidence>
<evidence type="ECO:0000313" key="2">
    <source>
        <dbReference type="Proteomes" id="UP001144978"/>
    </source>
</evidence>
<dbReference type="EMBL" id="JANSHE010003242">
    <property type="protein sequence ID" value="KAJ2986932.1"/>
    <property type="molecule type" value="Genomic_DNA"/>
</dbReference>
<protein>
    <submittedName>
        <fullName evidence="1">Uncharacterized protein</fullName>
    </submittedName>
</protein>
<organism evidence="1 2">
    <name type="scientific">Trametes sanguinea</name>
    <dbReference type="NCBI Taxonomy" id="158606"/>
    <lineage>
        <taxon>Eukaryota</taxon>
        <taxon>Fungi</taxon>
        <taxon>Dikarya</taxon>
        <taxon>Basidiomycota</taxon>
        <taxon>Agaricomycotina</taxon>
        <taxon>Agaricomycetes</taxon>
        <taxon>Polyporales</taxon>
        <taxon>Polyporaceae</taxon>
        <taxon>Trametes</taxon>
    </lineage>
</organism>
<gene>
    <name evidence="1" type="ORF">NUW54_g9575</name>
</gene>
<name>A0ACC1P747_9APHY</name>